<accession>A0AAN7TB19</accession>
<evidence type="ECO:0000313" key="2">
    <source>
        <dbReference type="Proteomes" id="UP001309876"/>
    </source>
</evidence>
<name>A0AAN7TB19_9EURO</name>
<sequence>MNPPPSAGEQVHNLVGAMNSKTADGNMFIIQHDTTSNSVAVTRAILRNLKPGWKAVPLVECLGYSLDNAFQFPGLVKYEASNVISHGGCLVSGPGTCLGPIRFADRDGCHKAVSAHRGAIADCHRAADKLTTQPRAHCLFAEKMVNHLERFCKDCGNDKGKAKTCDSRNIVHKDPHPEILSELTPSHDRMISGASRVAMPLSPWTVAMSLWRQVFGTY</sequence>
<dbReference type="AlphaFoldDB" id="A0AAN7TB19"/>
<reference evidence="1 2" key="1">
    <citation type="submission" date="2023-08" db="EMBL/GenBank/DDBJ databases">
        <title>Black Yeasts Isolated from many extreme environments.</title>
        <authorList>
            <person name="Coleine C."/>
            <person name="Stajich J.E."/>
            <person name="Selbmann L."/>
        </authorList>
    </citation>
    <scope>NUCLEOTIDE SEQUENCE [LARGE SCALE GENOMIC DNA]</scope>
    <source>
        <strain evidence="1 2">CCFEE 5910</strain>
    </source>
</reference>
<comment type="caution">
    <text evidence="1">The sequence shown here is derived from an EMBL/GenBank/DDBJ whole genome shotgun (WGS) entry which is preliminary data.</text>
</comment>
<gene>
    <name evidence="1" type="ORF">LTR05_000213</name>
</gene>
<keyword evidence="2" id="KW-1185">Reference proteome</keyword>
<organism evidence="1 2">
    <name type="scientific">Lithohypha guttulata</name>
    <dbReference type="NCBI Taxonomy" id="1690604"/>
    <lineage>
        <taxon>Eukaryota</taxon>
        <taxon>Fungi</taxon>
        <taxon>Dikarya</taxon>
        <taxon>Ascomycota</taxon>
        <taxon>Pezizomycotina</taxon>
        <taxon>Eurotiomycetes</taxon>
        <taxon>Chaetothyriomycetidae</taxon>
        <taxon>Chaetothyriales</taxon>
        <taxon>Trichomeriaceae</taxon>
        <taxon>Lithohypha</taxon>
    </lineage>
</organism>
<proteinExistence type="predicted"/>
<protein>
    <submittedName>
        <fullName evidence="1">Uncharacterized protein</fullName>
    </submittedName>
</protein>
<dbReference type="Proteomes" id="UP001309876">
    <property type="component" value="Unassembled WGS sequence"/>
</dbReference>
<dbReference type="EMBL" id="JAVRRJ010000001">
    <property type="protein sequence ID" value="KAK5090044.1"/>
    <property type="molecule type" value="Genomic_DNA"/>
</dbReference>
<evidence type="ECO:0000313" key="1">
    <source>
        <dbReference type="EMBL" id="KAK5090044.1"/>
    </source>
</evidence>